<dbReference type="Proteomes" id="UP000803884">
    <property type="component" value="Unassembled WGS sequence"/>
</dbReference>
<dbReference type="GeneID" id="96005970"/>
<evidence type="ECO:0000313" key="4">
    <source>
        <dbReference type="EMBL" id="KAL1586648.1"/>
    </source>
</evidence>
<evidence type="ECO:0000256" key="3">
    <source>
        <dbReference type="ARBA" id="ARBA00023002"/>
    </source>
</evidence>
<dbReference type="InterPro" id="IPR052178">
    <property type="entry name" value="Sec_Metab_Biosynth_SDR"/>
</dbReference>
<dbReference type="PRINTS" id="PR00081">
    <property type="entry name" value="GDHRDH"/>
</dbReference>
<evidence type="ECO:0000313" key="5">
    <source>
        <dbReference type="Proteomes" id="UP000803884"/>
    </source>
</evidence>
<comment type="caution">
    <text evidence="4">The sequence shown here is derived from an EMBL/GenBank/DDBJ whole genome shotgun (WGS) entry which is preliminary data.</text>
</comment>
<organism evidence="4 5">
    <name type="scientific">Cladosporium halotolerans</name>
    <dbReference type="NCBI Taxonomy" id="1052096"/>
    <lineage>
        <taxon>Eukaryota</taxon>
        <taxon>Fungi</taxon>
        <taxon>Dikarya</taxon>
        <taxon>Ascomycota</taxon>
        <taxon>Pezizomycotina</taxon>
        <taxon>Dothideomycetes</taxon>
        <taxon>Dothideomycetidae</taxon>
        <taxon>Cladosporiales</taxon>
        <taxon>Cladosporiaceae</taxon>
        <taxon>Cladosporium</taxon>
    </lineage>
</organism>
<dbReference type="SUPFAM" id="SSF51735">
    <property type="entry name" value="NAD(P)-binding Rossmann-fold domains"/>
    <property type="match status" value="1"/>
</dbReference>
<comment type="similarity">
    <text evidence="1">Belongs to the short-chain dehydrogenases/reductases (SDR) family.</text>
</comment>
<proteinExistence type="inferred from homology"/>
<dbReference type="InterPro" id="IPR036291">
    <property type="entry name" value="NAD(P)-bd_dom_sf"/>
</dbReference>
<reference evidence="4 5" key="1">
    <citation type="journal article" date="2020" name="Microbiol. Resour. Announc.">
        <title>Draft Genome Sequence of a Cladosporium Species Isolated from the Mesophotic Ascidian Didemnum maculosum.</title>
        <authorList>
            <person name="Gioti A."/>
            <person name="Siaperas R."/>
            <person name="Nikolaivits E."/>
            <person name="Le Goff G."/>
            <person name="Ouazzani J."/>
            <person name="Kotoulas G."/>
            <person name="Topakas E."/>
        </authorList>
    </citation>
    <scope>NUCLEOTIDE SEQUENCE [LARGE SCALE GENOMIC DNA]</scope>
    <source>
        <strain evidence="4 5">TM138-S3</strain>
    </source>
</reference>
<accession>A0AB34KPB6</accession>
<dbReference type="AlphaFoldDB" id="A0AB34KPB6"/>
<dbReference type="CDD" id="cd05233">
    <property type="entry name" value="SDR_c"/>
    <property type="match status" value="1"/>
</dbReference>
<sequence length="295" mass="31711">MAATHHFDANKLFNFEGFTCVVTGGGTGIGLMASQALAANGAKVYITGRRTEALEKAAKSHDPDKGGKIIPIGPCDVRKKEDLERTVKELESKEKYINLLICNAGVPGPKAEPEHDDAGDLKAKLWENESVEDWNETFSADVTSVYFTTVAFLPLLQAAVQPKGPLPRFAASVITISSMSGLMRHAQGHFSYNAAKGATVHLTKLMSAEFQRAWIRVNSIAPGYFPSEMTAKSSDDNQKSALPAEKVQEKGHVPAMRGGRDEEMGMTVLYLAKNEYVNGQIIAVDGGVLNSVAGA</sequence>
<name>A0AB34KPB6_9PEZI</name>
<evidence type="ECO:0000256" key="2">
    <source>
        <dbReference type="ARBA" id="ARBA00022857"/>
    </source>
</evidence>
<evidence type="ECO:0008006" key="6">
    <source>
        <dbReference type="Google" id="ProtNLM"/>
    </source>
</evidence>
<keyword evidence="5" id="KW-1185">Reference proteome</keyword>
<evidence type="ECO:0000256" key="1">
    <source>
        <dbReference type="ARBA" id="ARBA00006484"/>
    </source>
</evidence>
<dbReference type="PANTHER" id="PTHR43618">
    <property type="entry name" value="7-ALPHA-HYDROXYSTEROID DEHYDROGENASE"/>
    <property type="match status" value="1"/>
</dbReference>
<gene>
    <name evidence="4" type="ORF">WHR41_04526</name>
</gene>
<protein>
    <recommendedName>
        <fullName evidence="6">NAD(P)-binding protein</fullName>
    </recommendedName>
</protein>
<keyword evidence="2" id="KW-0521">NADP</keyword>
<dbReference type="Gene3D" id="3.40.50.720">
    <property type="entry name" value="NAD(P)-binding Rossmann-like Domain"/>
    <property type="match status" value="1"/>
</dbReference>
<dbReference type="InterPro" id="IPR002347">
    <property type="entry name" value="SDR_fam"/>
</dbReference>
<dbReference type="RefSeq" id="XP_069229753.1">
    <property type="nucleotide sequence ID" value="XM_069373132.1"/>
</dbReference>
<dbReference type="Pfam" id="PF00106">
    <property type="entry name" value="adh_short"/>
    <property type="match status" value="1"/>
</dbReference>
<keyword evidence="3" id="KW-0560">Oxidoreductase</keyword>
<dbReference type="EMBL" id="JAAQHG020000013">
    <property type="protein sequence ID" value="KAL1586648.1"/>
    <property type="molecule type" value="Genomic_DNA"/>
</dbReference>
<dbReference type="GO" id="GO:0016491">
    <property type="term" value="F:oxidoreductase activity"/>
    <property type="evidence" value="ECO:0007669"/>
    <property type="project" value="UniProtKB-KW"/>
</dbReference>
<dbReference type="PANTHER" id="PTHR43618:SF1">
    <property type="entry name" value="SHORT CHAIN DEHYDROGENASE_REDUCTASE"/>
    <property type="match status" value="1"/>
</dbReference>